<evidence type="ECO:0000313" key="2">
    <source>
        <dbReference type="Proteomes" id="UP001633002"/>
    </source>
</evidence>
<dbReference type="AlphaFoldDB" id="A0ABD3H460"/>
<accession>A0ABD3H460</accession>
<gene>
    <name evidence="1" type="ORF">R1sor_003384</name>
</gene>
<reference evidence="1 2" key="1">
    <citation type="submission" date="2024-09" db="EMBL/GenBank/DDBJ databases">
        <title>Chromosome-scale assembly of Riccia sorocarpa.</title>
        <authorList>
            <person name="Paukszto L."/>
        </authorList>
    </citation>
    <scope>NUCLEOTIDE SEQUENCE [LARGE SCALE GENOMIC DNA]</scope>
    <source>
        <strain evidence="1">LP-2024</strain>
        <tissue evidence="1">Aerial parts of the thallus</tissue>
    </source>
</reference>
<comment type="caution">
    <text evidence="1">The sequence shown here is derived from an EMBL/GenBank/DDBJ whole genome shotgun (WGS) entry which is preliminary data.</text>
</comment>
<organism evidence="1 2">
    <name type="scientific">Riccia sorocarpa</name>
    <dbReference type="NCBI Taxonomy" id="122646"/>
    <lineage>
        <taxon>Eukaryota</taxon>
        <taxon>Viridiplantae</taxon>
        <taxon>Streptophyta</taxon>
        <taxon>Embryophyta</taxon>
        <taxon>Marchantiophyta</taxon>
        <taxon>Marchantiopsida</taxon>
        <taxon>Marchantiidae</taxon>
        <taxon>Marchantiales</taxon>
        <taxon>Ricciaceae</taxon>
        <taxon>Riccia</taxon>
    </lineage>
</organism>
<dbReference type="Proteomes" id="UP001633002">
    <property type="component" value="Unassembled WGS sequence"/>
</dbReference>
<evidence type="ECO:0008006" key="3">
    <source>
        <dbReference type="Google" id="ProtNLM"/>
    </source>
</evidence>
<dbReference type="PANTHER" id="PTHR34685:SF2">
    <property type="entry name" value="RED CHLOROPHYLL CATABOLITE REDUCTASE, CHLOROPLASTIC"/>
    <property type="match status" value="1"/>
</dbReference>
<keyword evidence="2" id="KW-1185">Reference proteome</keyword>
<dbReference type="PANTHER" id="PTHR34685">
    <property type="entry name" value="RED CHLOROPHYLL CATABOLITE REDUCTASE, CHLOROPLASTIC"/>
    <property type="match status" value="1"/>
</dbReference>
<protein>
    <recommendedName>
        <fullName evidence="3">Red chlorophyll catabolite reductase</fullName>
    </recommendedName>
</protein>
<dbReference type="EMBL" id="JBJQOH010000006">
    <property type="protein sequence ID" value="KAL3685362.1"/>
    <property type="molecule type" value="Genomic_DNA"/>
</dbReference>
<dbReference type="InterPro" id="IPR009439">
    <property type="entry name" value="RCC_reductase"/>
</dbReference>
<dbReference type="Gene3D" id="3.40.1500.20">
    <property type="match status" value="1"/>
</dbReference>
<proteinExistence type="predicted"/>
<dbReference type="Pfam" id="PF06405">
    <property type="entry name" value="RCC_reductase"/>
    <property type="match status" value="1"/>
</dbReference>
<evidence type="ECO:0000313" key="1">
    <source>
        <dbReference type="EMBL" id="KAL3685362.1"/>
    </source>
</evidence>
<sequence length="346" mass="38276">MEACLAANAAIPSGAITRARICHIERRNRRVYVGHGAEFPELVGFRLRVHLQISLRRSEFARAVVCRAPFINVTVGKAAESGTRFPFLSNAGRKVMTNVSAIVENELCPLLQDTKTPDDVRYYKSEDGNAQGSIVIRAGKDSSKIDFVLESWLHATLPSGALDIAMFVVMLGPETDAPHFLFEFIESGSSLVVFLDHLPRKDLVLDTDYQQRFYEAPGLDEIRKLFEEAPNSKPYISPALFVRSILSPTAVLYKLSAGTQVDGGGLEEQIETVVYPGSQKMTEAWIESFLTRGSSGCNVEDTLKRDNQIKTFGFEVDLSANLPRLFGQNIADRVVEAFKTGGRIKV</sequence>
<name>A0ABD3H460_9MARC</name>